<organism evidence="1 2">
    <name type="scientific">Sporosarcina aquimarina</name>
    <dbReference type="NCBI Taxonomy" id="114975"/>
    <lineage>
        <taxon>Bacteria</taxon>
        <taxon>Bacillati</taxon>
        <taxon>Bacillota</taxon>
        <taxon>Bacilli</taxon>
        <taxon>Bacillales</taxon>
        <taxon>Caryophanaceae</taxon>
        <taxon>Sporosarcina</taxon>
    </lineage>
</organism>
<accession>A0ABU4G2E6</accession>
<sequence length="156" mass="18499">MEEKYVCTFIAQPPFDEIDIECKGEGQELHFTLAIGFFSVPSFLYQLSRLWKGKTDTVEMGGFGNAVNYYFKIVDRRLLIEEERHFTHDEKSRHYDFDFECFVKSVDQGLKDFIKKQMALGEYPLKVNYSPHLLEPQNMKEYEEFSSLINRKRTIL</sequence>
<protein>
    <submittedName>
        <fullName evidence="1">Uncharacterized protein</fullName>
    </submittedName>
</protein>
<dbReference type="EMBL" id="JAUBDH010000006">
    <property type="protein sequence ID" value="MDW0110530.1"/>
    <property type="molecule type" value="Genomic_DNA"/>
</dbReference>
<evidence type="ECO:0000313" key="2">
    <source>
        <dbReference type="Proteomes" id="UP001280629"/>
    </source>
</evidence>
<name>A0ABU4G2E6_9BACL</name>
<evidence type="ECO:0000313" key="1">
    <source>
        <dbReference type="EMBL" id="MDW0110530.1"/>
    </source>
</evidence>
<proteinExistence type="predicted"/>
<dbReference type="RefSeq" id="WP_317936088.1">
    <property type="nucleotide sequence ID" value="NZ_JAUBDH010000006.1"/>
</dbReference>
<keyword evidence="2" id="KW-1185">Reference proteome</keyword>
<gene>
    <name evidence="1" type="ORF">QT716_10830</name>
</gene>
<comment type="caution">
    <text evidence="1">The sequence shown here is derived from an EMBL/GenBank/DDBJ whole genome shotgun (WGS) entry which is preliminary data.</text>
</comment>
<reference evidence="1 2" key="1">
    <citation type="submission" date="2023-06" db="EMBL/GenBank/DDBJ databases">
        <title>Sporosarcina sp. nov., isolated from Korean traditional fermented seafood 'Jeotgal'.</title>
        <authorList>
            <person name="Yang A.-I."/>
            <person name="Shin N.-R."/>
        </authorList>
    </citation>
    <scope>NUCLEOTIDE SEQUENCE [LARGE SCALE GENOMIC DNA]</scope>
    <source>
        <strain evidence="1 2">KCTC3840</strain>
    </source>
</reference>
<dbReference type="Proteomes" id="UP001280629">
    <property type="component" value="Unassembled WGS sequence"/>
</dbReference>